<keyword evidence="7 8" id="KW-0472">Membrane</keyword>
<keyword evidence="4" id="KW-0808">Transferase</keyword>
<evidence type="ECO:0000256" key="8">
    <source>
        <dbReference type="SAM" id="Phobius"/>
    </source>
</evidence>
<comment type="subcellular location">
    <subcellularLocation>
        <location evidence="1">Cell membrane</location>
        <topology evidence="1">Multi-pass membrane protein</topology>
    </subcellularLocation>
</comment>
<keyword evidence="10" id="KW-1185">Reference proteome</keyword>
<evidence type="ECO:0000256" key="4">
    <source>
        <dbReference type="ARBA" id="ARBA00022679"/>
    </source>
</evidence>
<dbReference type="PANTHER" id="PTHR33908">
    <property type="entry name" value="MANNOSYLTRANSFERASE YKCB-RELATED"/>
    <property type="match status" value="1"/>
</dbReference>
<gene>
    <name evidence="9" type="ORF">GRI36_11485</name>
</gene>
<comment type="caution">
    <text evidence="9">The sequence shown here is derived from an EMBL/GenBank/DDBJ whole genome shotgun (WGS) entry which is preliminary data.</text>
</comment>
<name>A0A6I4SPC9_9SPHN</name>
<dbReference type="GO" id="GO:0009103">
    <property type="term" value="P:lipopolysaccharide biosynthetic process"/>
    <property type="evidence" value="ECO:0007669"/>
    <property type="project" value="UniProtKB-ARBA"/>
</dbReference>
<evidence type="ECO:0000256" key="1">
    <source>
        <dbReference type="ARBA" id="ARBA00004651"/>
    </source>
</evidence>
<feature type="transmembrane region" description="Helical" evidence="8">
    <location>
        <begin position="292"/>
        <end position="308"/>
    </location>
</feature>
<protein>
    <recommendedName>
        <fullName evidence="11">Glycosyltransferase RgtA/B/C/D-like domain-containing protein</fullName>
    </recommendedName>
</protein>
<feature type="transmembrane region" description="Helical" evidence="8">
    <location>
        <begin position="164"/>
        <end position="186"/>
    </location>
</feature>
<keyword evidence="3" id="KW-0328">Glycosyltransferase</keyword>
<keyword evidence="2" id="KW-1003">Cell membrane</keyword>
<evidence type="ECO:0000256" key="3">
    <source>
        <dbReference type="ARBA" id="ARBA00022676"/>
    </source>
</evidence>
<dbReference type="GO" id="GO:0016763">
    <property type="term" value="F:pentosyltransferase activity"/>
    <property type="evidence" value="ECO:0007669"/>
    <property type="project" value="TreeGrafter"/>
</dbReference>
<dbReference type="OrthoDB" id="7714635at2"/>
<reference evidence="9 10" key="1">
    <citation type="submission" date="2019-12" db="EMBL/GenBank/DDBJ databases">
        <title>Genomic-based taxomic classification of the family Erythrobacteraceae.</title>
        <authorList>
            <person name="Xu L."/>
        </authorList>
    </citation>
    <scope>NUCLEOTIDE SEQUENCE [LARGE SCALE GENOMIC DNA]</scope>
    <source>
        <strain evidence="9 10">JCM 17802</strain>
    </source>
</reference>
<evidence type="ECO:0008006" key="11">
    <source>
        <dbReference type="Google" id="ProtNLM"/>
    </source>
</evidence>
<evidence type="ECO:0000256" key="7">
    <source>
        <dbReference type="ARBA" id="ARBA00023136"/>
    </source>
</evidence>
<dbReference type="EMBL" id="WTYS01000001">
    <property type="protein sequence ID" value="MXO57499.1"/>
    <property type="molecule type" value="Genomic_DNA"/>
</dbReference>
<feature type="transmembrane region" description="Helical" evidence="8">
    <location>
        <begin position="88"/>
        <end position="109"/>
    </location>
</feature>
<dbReference type="GO" id="GO:0005886">
    <property type="term" value="C:plasma membrane"/>
    <property type="evidence" value="ECO:0007669"/>
    <property type="project" value="UniProtKB-SubCell"/>
</dbReference>
<dbReference type="RefSeq" id="WP_160598571.1">
    <property type="nucleotide sequence ID" value="NZ_WTYS01000001.1"/>
</dbReference>
<organism evidence="9 10">
    <name type="scientific">Pontixanthobacter gangjinensis</name>
    <dbReference type="NCBI Taxonomy" id="1028742"/>
    <lineage>
        <taxon>Bacteria</taxon>
        <taxon>Pseudomonadati</taxon>
        <taxon>Pseudomonadota</taxon>
        <taxon>Alphaproteobacteria</taxon>
        <taxon>Sphingomonadales</taxon>
        <taxon>Erythrobacteraceae</taxon>
        <taxon>Pontixanthobacter</taxon>
    </lineage>
</organism>
<feature type="transmembrane region" description="Helical" evidence="8">
    <location>
        <begin position="116"/>
        <end position="136"/>
    </location>
</feature>
<dbReference type="PANTHER" id="PTHR33908:SF11">
    <property type="entry name" value="MEMBRANE PROTEIN"/>
    <property type="match status" value="1"/>
</dbReference>
<keyword evidence="6 8" id="KW-1133">Transmembrane helix</keyword>
<feature type="transmembrane region" description="Helical" evidence="8">
    <location>
        <begin position="20"/>
        <end position="41"/>
    </location>
</feature>
<evidence type="ECO:0000313" key="10">
    <source>
        <dbReference type="Proteomes" id="UP000468943"/>
    </source>
</evidence>
<feature type="transmembrane region" description="Helical" evidence="8">
    <location>
        <begin position="259"/>
        <end position="280"/>
    </location>
</feature>
<proteinExistence type="predicted"/>
<sequence>MATYPARLSGFWKRASHTQILCVMLATVITLQATLIPRLAINWDEFFFYHEVWQFAQDGTLDRAIQTLHVRVFAWITWLPGNAADHIIVARSVMFLFELGTIGAIYALARKFGTHNSALLCALAYVSFGFVFSHGFSFRTDPMAAAFLSGALALFAWKRLSVMWILAISCLVALAFLTTIKSVLWAPAFAGIAWLRWSEADCSLRFAGRLVAIALTVVLAGSTFYWLHSLTLDPQHLTQTGASGKGAAQKMFSIGIQPYWRFIPKAVALGIVTTLMMLAAPFNWRGLPSPKWIALASLWMPLTTFLFYHNTAAYYYAFILPPVIAAAAPVAGKILEKYNPWLISLAMACAVPPLLVAPDPAAKANQYLVINTAGKMFEQPVAYFDYAYMLPGFDKKNGFMTPWGIESYLIAQRPIYSQAMQNGPVPLVLENHAAWTKLLRTDEPSGEFLANDAAAIRETYIHAWGVFWLAGLELDPSNSVQWNVRVPGCYQIQQGVAEIDGRRFDHGAEVKLERGSIKVSNAGKIPLRIIWNKGVTLPRQPMAEGPIWMDF</sequence>
<evidence type="ECO:0000313" key="9">
    <source>
        <dbReference type="EMBL" id="MXO57499.1"/>
    </source>
</evidence>
<keyword evidence="5 8" id="KW-0812">Transmembrane</keyword>
<dbReference type="AlphaFoldDB" id="A0A6I4SPC9"/>
<dbReference type="InterPro" id="IPR050297">
    <property type="entry name" value="LipidA_mod_glycosyltrf_83"/>
</dbReference>
<evidence type="ECO:0000256" key="5">
    <source>
        <dbReference type="ARBA" id="ARBA00022692"/>
    </source>
</evidence>
<evidence type="ECO:0000256" key="2">
    <source>
        <dbReference type="ARBA" id="ARBA00022475"/>
    </source>
</evidence>
<dbReference type="Proteomes" id="UP000468943">
    <property type="component" value="Unassembled WGS sequence"/>
</dbReference>
<accession>A0A6I4SPC9</accession>
<feature type="transmembrane region" description="Helical" evidence="8">
    <location>
        <begin position="206"/>
        <end position="227"/>
    </location>
</feature>
<evidence type="ECO:0000256" key="6">
    <source>
        <dbReference type="ARBA" id="ARBA00022989"/>
    </source>
</evidence>